<reference evidence="1 2" key="1">
    <citation type="submission" date="2018-06" db="EMBL/GenBank/DDBJ databases">
        <title>Pseudomonas jilinensis sp. nov., isolated from the production water of Jilin Oilfield in China.</title>
        <authorList>
            <person name="Wang J."/>
        </authorList>
    </citation>
    <scope>NUCLEOTIDE SEQUENCE [LARGE SCALE GENOMIC DNA]</scope>
    <source>
        <strain evidence="1 2">JS15-10A1</strain>
    </source>
</reference>
<dbReference type="InterPro" id="IPR009752">
    <property type="entry name" value="Phage_Mu_GpJ"/>
</dbReference>
<dbReference type="Proteomes" id="UP000265745">
    <property type="component" value="Unassembled WGS sequence"/>
</dbReference>
<sequence>MSYCTLADLVEVYGEREILQLSDRVNRPPAEIDQGVVDRAIADADAEIDLHLHARYQLPLPTVPSVLKRVACTLAYANLHTRLDDGHPALKAAESRRKLLSGISSGRLSLALDAGGQPAPIANTVQVSSVRNDWGGRW</sequence>
<comment type="caution">
    <text evidence="1">The sequence shown here is derived from an EMBL/GenBank/DDBJ whole genome shotgun (WGS) entry which is preliminary data.</text>
</comment>
<accession>A0A396SEC8</accession>
<dbReference type="Pfam" id="PF07030">
    <property type="entry name" value="Phage_Mu_Gp36"/>
    <property type="match status" value="1"/>
</dbReference>
<dbReference type="AlphaFoldDB" id="A0A396SEC8"/>
<proteinExistence type="predicted"/>
<dbReference type="OrthoDB" id="9812088at2"/>
<dbReference type="EMBL" id="QJSA01000004">
    <property type="protein sequence ID" value="RHW21885.1"/>
    <property type="molecule type" value="Genomic_DNA"/>
</dbReference>
<gene>
    <name evidence="1" type="ORF">C2846_05330</name>
</gene>
<organism evidence="1 2">
    <name type="scientific">Pseudomonas jilinensis</name>
    <dbReference type="NCBI Taxonomy" id="2078689"/>
    <lineage>
        <taxon>Bacteria</taxon>
        <taxon>Pseudomonadati</taxon>
        <taxon>Pseudomonadota</taxon>
        <taxon>Gammaproteobacteria</taxon>
        <taxon>Pseudomonadales</taxon>
        <taxon>Pseudomonadaceae</taxon>
        <taxon>Pseudomonas</taxon>
    </lineage>
</organism>
<keyword evidence="2" id="KW-1185">Reference proteome</keyword>
<dbReference type="RefSeq" id="WP_119700881.1">
    <property type="nucleotide sequence ID" value="NZ_QJSA01000004.1"/>
</dbReference>
<evidence type="ECO:0000313" key="2">
    <source>
        <dbReference type="Proteomes" id="UP000265745"/>
    </source>
</evidence>
<evidence type="ECO:0000313" key="1">
    <source>
        <dbReference type="EMBL" id="RHW21885.1"/>
    </source>
</evidence>
<protein>
    <submittedName>
        <fullName evidence="1">DUF1320 domain-containing protein</fullName>
    </submittedName>
</protein>
<name>A0A396SEC8_9PSED</name>